<organism evidence="4 5">
    <name type="scientific">Anaerobacillus alkaliphilus</name>
    <dbReference type="NCBI Taxonomy" id="1548597"/>
    <lineage>
        <taxon>Bacteria</taxon>
        <taxon>Bacillati</taxon>
        <taxon>Bacillota</taxon>
        <taxon>Bacilli</taxon>
        <taxon>Bacillales</taxon>
        <taxon>Bacillaceae</taxon>
        <taxon>Anaerobacillus</taxon>
    </lineage>
</organism>
<dbReference type="GO" id="GO:0000160">
    <property type="term" value="P:phosphorelay signal transduction system"/>
    <property type="evidence" value="ECO:0007669"/>
    <property type="project" value="InterPro"/>
</dbReference>
<feature type="modified residue" description="4-aspartylphosphate" evidence="1">
    <location>
        <position position="464"/>
    </location>
</feature>
<dbReference type="SUPFAM" id="SSF52172">
    <property type="entry name" value="CheY-like"/>
    <property type="match status" value="2"/>
</dbReference>
<dbReference type="EMBL" id="QOUX01000030">
    <property type="protein sequence ID" value="RXJ01913.1"/>
    <property type="molecule type" value="Genomic_DNA"/>
</dbReference>
<dbReference type="PANTHER" id="PTHR45138:SF9">
    <property type="entry name" value="DIGUANYLATE CYCLASE DGCM-RELATED"/>
    <property type="match status" value="1"/>
</dbReference>
<dbReference type="InterPro" id="IPR029787">
    <property type="entry name" value="Nucleotide_cyclase"/>
</dbReference>
<dbReference type="InterPro" id="IPR000160">
    <property type="entry name" value="GGDEF_dom"/>
</dbReference>
<dbReference type="OrthoDB" id="9759607at2"/>
<dbReference type="GO" id="GO:0043709">
    <property type="term" value="P:cell adhesion involved in single-species biofilm formation"/>
    <property type="evidence" value="ECO:0007669"/>
    <property type="project" value="TreeGrafter"/>
</dbReference>
<dbReference type="Gene3D" id="3.40.50.2300">
    <property type="match status" value="2"/>
</dbReference>
<dbReference type="GO" id="GO:1902201">
    <property type="term" value="P:negative regulation of bacterial-type flagellum-dependent cell motility"/>
    <property type="evidence" value="ECO:0007669"/>
    <property type="project" value="TreeGrafter"/>
</dbReference>
<comment type="caution">
    <text evidence="4">The sequence shown here is derived from an EMBL/GenBank/DDBJ whole genome shotgun (WGS) entry which is preliminary data.</text>
</comment>
<dbReference type="InterPro" id="IPR001789">
    <property type="entry name" value="Sig_transdc_resp-reg_receiver"/>
</dbReference>
<dbReference type="SMART" id="SM00267">
    <property type="entry name" value="GGDEF"/>
    <property type="match status" value="1"/>
</dbReference>
<dbReference type="InterPro" id="IPR050469">
    <property type="entry name" value="Diguanylate_Cyclase"/>
</dbReference>
<dbReference type="NCBIfam" id="TIGR00254">
    <property type="entry name" value="GGDEF"/>
    <property type="match status" value="1"/>
</dbReference>
<dbReference type="RefSeq" id="WP_129077870.1">
    <property type="nucleotide sequence ID" value="NZ_QOUX01000030.1"/>
</dbReference>
<dbReference type="GO" id="GO:0052621">
    <property type="term" value="F:diguanylate cyclase activity"/>
    <property type="evidence" value="ECO:0007669"/>
    <property type="project" value="TreeGrafter"/>
</dbReference>
<evidence type="ECO:0000259" key="3">
    <source>
        <dbReference type="PROSITE" id="PS50887"/>
    </source>
</evidence>
<keyword evidence="5" id="KW-1185">Reference proteome</keyword>
<keyword evidence="1" id="KW-0597">Phosphoprotein</keyword>
<dbReference type="InterPro" id="IPR011006">
    <property type="entry name" value="CheY-like_superfamily"/>
</dbReference>
<name>A0A4Q0VUA2_9BACI</name>
<feature type="modified residue" description="4-aspartylphosphate" evidence="1">
    <location>
        <position position="156"/>
    </location>
</feature>
<dbReference type="PROSITE" id="PS50887">
    <property type="entry name" value="GGDEF"/>
    <property type="match status" value="1"/>
</dbReference>
<dbReference type="InterPro" id="IPR036641">
    <property type="entry name" value="HPT_dom_sf"/>
</dbReference>
<protein>
    <submittedName>
        <fullName evidence="4">Response regulator</fullName>
    </submittedName>
</protein>
<dbReference type="Pfam" id="PF00990">
    <property type="entry name" value="GGDEF"/>
    <property type="match status" value="1"/>
</dbReference>
<dbReference type="Gene3D" id="3.30.70.270">
    <property type="match status" value="1"/>
</dbReference>
<sequence length="536" mass="61923">MEKYQKLFLDRMKKTFKQWEEKGFVEEASLYRFLHTVKGTAASIGLVEISNEAEKRMVNLDEHGERQWTQEEWKSLLVFLADVELEEKAGVQLETEDVEKVTENEKLILVVDDDITMVNYLKENLENQGYMVLAAVTGEKALQLFYDHKPDCILLDLHLPDQNGLELLETILGKSHSYFIPIIIISSDDRKETRIKGYEIGAVDFLAKPFAFDELKARIENRIRYKELISNAVLLDELTGAFNRKFFNMELNRYLYELNRRKDILSLVILDLDHFKRVNDTYGHNIGDVVLRGFAQFIMANKRSSDYLIRYGGEEFILLLPHTKREDAEIFINRLLADFAAVSFPTDKGSLSITFSAGIVEVENPNIPIEDYVKMADQALYQAKDLGRNQVIVYEDTVNETTSHKVIRIAVIDDDPVVHQLVNDRLGKLSFGNIEVDIKSYREGESFFQSKWHNQGGRTLVLLDGIMPRMDGLEVLRKLRQDYDENSYVVLMLTGRKSEKDIVKALELGADDYLTKPFSMAELEARVKRLVKRMMM</sequence>
<dbReference type="CDD" id="cd00156">
    <property type="entry name" value="REC"/>
    <property type="match status" value="1"/>
</dbReference>
<dbReference type="PROSITE" id="PS50110">
    <property type="entry name" value="RESPONSE_REGULATORY"/>
    <property type="match status" value="2"/>
</dbReference>
<feature type="domain" description="Response regulatory" evidence="2">
    <location>
        <begin position="107"/>
        <end position="223"/>
    </location>
</feature>
<reference evidence="4 5" key="1">
    <citation type="journal article" date="2019" name="Int. J. Syst. Evol. Microbiol.">
        <title>Anaerobacillus alkaliphilus sp. nov., a novel alkaliphilic and moderately halophilic bacterium.</title>
        <authorList>
            <person name="Borsodi A.K."/>
            <person name="Aszalos J.M."/>
            <person name="Bihari P."/>
            <person name="Nagy I."/>
            <person name="Schumann P."/>
            <person name="Sproer C."/>
            <person name="Kovacs A.L."/>
            <person name="Boka K."/>
            <person name="Dobosy P."/>
            <person name="Ovari M."/>
            <person name="Szili-Kovacs T."/>
            <person name="Toth E."/>
        </authorList>
    </citation>
    <scope>NUCLEOTIDE SEQUENCE [LARGE SCALE GENOMIC DNA]</scope>
    <source>
        <strain evidence="4 5">B16-10</strain>
    </source>
</reference>
<feature type="domain" description="Response regulatory" evidence="2">
    <location>
        <begin position="408"/>
        <end position="531"/>
    </location>
</feature>
<evidence type="ECO:0000313" key="4">
    <source>
        <dbReference type="EMBL" id="RXJ01913.1"/>
    </source>
</evidence>
<dbReference type="InterPro" id="IPR043128">
    <property type="entry name" value="Rev_trsase/Diguanyl_cyclase"/>
</dbReference>
<dbReference type="AlphaFoldDB" id="A0A4Q0VUA2"/>
<dbReference type="CDD" id="cd01949">
    <property type="entry name" value="GGDEF"/>
    <property type="match status" value="1"/>
</dbReference>
<dbReference type="Pfam" id="PF00072">
    <property type="entry name" value="Response_reg"/>
    <property type="match status" value="2"/>
</dbReference>
<evidence type="ECO:0000256" key="1">
    <source>
        <dbReference type="PROSITE-ProRule" id="PRU00169"/>
    </source>
</evidence>
<evidence type="ECO:0000313" key="5">
    <source>
        <dbReference type="Proteomes" id="UP000290649"/>
    </source>
</evidence>
<gene>
    <name evidence="4" type="ORF">DS745_08750</name>
</gene>
<dbReference type="PANTHER" id="PTHR45138">
    <property type="entry name" value="REGULATORY COMPONENTS OF SENSORY TRANSDUCTION SYSTEM"/>
    <property type="match status" value="1"/>
</dbReference>
<dbReference type="FunFam" id="3.30.70.270:FF:000001">
    <property type="entry name" value="Diguanylate cyclase domain protein"/>
    <property type="match status" value="1"/>
</dbReference>
<feature type="domain" description="GGDEF" evidence="3">
    <location>
        <begin position="263"/>
        <end position="396"/>
    </location>
</feature>
<accession>A0A4Q0VUA2</accession>
<dbReference type="SMART" id="SM00448">
    <property type="entry name" value="REC"/>
    <property type="match status" value="2"/>
</dbReference>
<dbReference type="Proteomes" id="UP000290649">
    <property type="component" value="Unassembled WGS sequence"/>
</dbReference>
<evidence type="ECO:0000259" key="2">
    <source>
        <dbReference type="PROSITE" id="PS50110"/>
    </source>
</evidence>
<dbReference type="GO" id="GO:0005886">
    <property type="term" value="C:plasma membrane"/>
    <property type="evidence" value="ECO:0007669"/>
    <property type="project" value="TreeGrafter"/>
</dbReference>
<dbReference type="SUPFAM" id="SSF47226">
    <property type="entry name" value="Histidine-containing phosphotransfer domain, HPT domain"/>
    <property type="match status" value="1"/>
</dbReference>
<dbReference type="SUPFAM" id="SSF55073">
    <property type="entry name" value="Nucleotide cyclase"/>
    <property type="match status" value="1"/>
</dbReference>
<proteinExistence type="predicted"/>